<organism evidence="1 2">
    <name type="scientific">Puccinia sorghi</name>
    <dbReference type="NCBI Taxonomy" id="27349"/>
    <lineage>
        <taxon>Eukaryota</taxon>
        <taxon>Fungi</taxon>
        <taxon>Dikarya</taxon>
        <taxon>Basidiomycota</taxon>
        <taxon>Pucciniomycotina</taxon>
        <taxon>Pucciniomycetes</taxon>
        <taxon>Pucciniales</taxon>
        <taxon>Pucciniaceae</taxon>
        <taxon>Puccinia</taxon>
    </lineage>
</organism>
<keyword evidence="2" id="KW-1185">Reference proteome</keyword>
<name>A0A0L6UR58_9BASI</name>
<evidence type="ECO:0000313" key="1">
    <source>
        <dbReference type="EMBL" id="KNZ51021.1"/>
    </source>
</evidence>
<dbReference type="PANTHER" id="PTHR33069:SF3">
    <property type="entry name" value="DYNEIN HEAVY CHAIN TAIL DOMAIN-CONTAINING PROTEIN"/>
    <property type="match status" value="1"/>
</dbReference>
<dbReference type="OrthoDB" id="2496203at2759"/>
<gene>
    <name evidence="1" type="ORF">VP01_412g7</name>
</gene>
<dbReference type="Proteomes" id="UP000037035">
    <property type="component" value="Unassembled WGS sequence"/>
</dbReference>
<comment type="caution">
    <text evidence="1">The sequence shown here is derived from an EMBL/GenBank/DDBJ whole genome shotgun (WGS) entry which is preliminary data.</text>
</comment>
<accession>A0A0L6UR58</accession>
<dbReference type="VEuPathDB" id="FungiDB:VP01_412g7"/>
<protein>
    <submittedName>
        <fullName evidence="1">Uncharacterized protein</fullName>
    </submittedName>
</protein>
<proteinExistence type="predicted"/>
<dbReference type="AlphaFoldDB" id="A0A0L6UR58"/>
<dbReference type="PANTHER" id="PTHR33069">
    <property type="entry name" value="CHROMOSOME 7, WHOLE GENOME SHOTGUN SEQUENCE-RELATED"/>
    <property type="match status" value="1"/>
</dbReference>
<reference evidence="1 2" key="1">
    <citation type="submission" date="2015-08" db="EMBL/GenBank/DDBJ databases">
        <title>Next Generation Sequencing and Analysis of the Genome of Puccinia sorghi L Schw, the Causal Agent of Maize Common Rust.</title>
        <authorList>
            <person name="Rochi L."/>
            <person name="Burguener G."/>
            <person name="Darino M."/>
            <person name="Turjanski A."/>
            <person name="Kreff E."/>
            <person name="Dieguez M.J."/>
            <person name="Sacco F."/>
        </authorList>
    </citation>
    <scope>NUCLEOTIDE SEQUENCE [LARGE SCALE GENOMIC DNA]</scope>
    <source>
        <strain evidence="1 2">RO10H11247</strain>
    </source>
</reference>
<dbReference type="EMBL" id="LAVV01009202">
    <property type="protein sequence ID" value="KNZ51021.1"/>
    <property type="molecule type" value="Genomic_DNA"/>
</dbReference>
<evidence type="ECO:0000313" key="2">
    <source>
        <dbReference type="Proteomes" id="UP000037035"/>
    </source>
</evidence>
<sequence length="380" mass="43063">MTNGNGVTNYQSNASSHYHAILLAQLQFMAKKIHEYTAGFRVTGARKSNPLYIERLRTIILPSLIENFDRLDGLVFSDYASDRTEEPACVFEAALGVLIQAEQIINFFQRLDPSPWTSRGSKSVSEDLSHFRGRLTEEKIHALWKSLDILFHSYVTVFPIRGIFKIKTNCIEPAPHMFTPVASVTRPAREAIHSFLHWLYLSDFRVLQHSWLVTVLEVDKTLHGLTQLRHEGSPQAVFDKSYPDCILVVKLARVALKKLSSPNSQELAEMPANEHAALLAATSRIDLGLDVLVKHLYLGGGRPDQASTEPAAPLAGCLVQMYKILRDYFQLQEGLNRPGYREIHNWFTLWNQLFSLAVKRLHSTHHRLLSAVTPRAPPRH</sequence>